<dbReference type="Gene3D" id="3.30.200.20">
    <property type="entry name" value="Phosphorylase Kinase, domain 1"/>
    <property type="match status" value="1"/>
</dbReference>
<keyword evidence="2" id="KW-1185">Reference proteome</keyword>
<protein>
    <recommendedName>
        <fullName evidence="3">Protein kinase domain-containing protein</fullName>
    </recommendedName>
</protein>
<dbReference type="Proteomes" id="UP000631114">
    <property type="component" value="Unassembled WGS sequence"/>
</dbReference>
<name>A0A835HVC9_9MAGN</name>
<proteinExistence type="predicted"/>
<dbReference type="EMBL" id="JADFTS010000005">
    <property type="protein sequence ID" value="KAF9605419.1"/>
    <property type="molecule type" value="Genomic_DNA"/>
</dbReference>
<comment type="caution">
    <text evidence="1">The sequence shown here is derived from an EMBL/GenBank/DDBJ whole genome shotgun (WGS) entry which is preliminary data.</text>
</comment>
<dbReference type="OrthoDB" id="3967at2759"/>
<sequence>MFSDMFGESPADVHKQGEGGKDLLVLKNHLQVKTNGVIDNFDNAEGYYTCRFGEVLYDQYEVIANLGKGVFSTVVRARDWKAGRT</sequence>
<accession>A0A835HVC9</accession>
<dbReference type="InterPro" id="IPR011009">
    <property type="entry name" value="Kinase-like_dom_sf"/>
</dbReference>
<evidence type="ECO:0000313" key="2">
    <source>
        <dbReference type="Proteomes" id="UP000631114"/>
    </source>
</evidence>
<evidence type="ECO:0008006" key="3">
    <source>
        <dbReference type="Google" id="ProtNLM"/>
    </source>
</evidence>
<organism evidence="1 2">
    <name type="scientific">Coptis chinensis</name>
    <dbReference type="NCBI Taxonomy" id="261450"/>
    <lineage>
        <taxon>Eukaryota</taxon>
        <taxon>Viridiplantae</taxon>
        <taxon>Streptophyta</taxon>
        <taxon>Embryophyta</taxon>
        <taxon>Tracheophyta</taxon>
        <taxon>Spermatophyta</taxon>
        <taxon>Magnoliopsida</taxon>
        <taxon>Ranunculales</taxon>
        <taxon>Ranunculaceae</taxon>
        <taxon>Coptidoideae</taxon>
        <taxon>Coptis</taxon>
    </lineage>
</organism>
<reference evidence="1 2" key="1">
    <citation type="submission" date="2020-10" db="EMBL/GenBank/DDBJ databases">
        <title>The Coptis chinensis genome and diversification of protoberbering-type alkaloids.</title>
        <authorList>
            <person name="Wang B."/>
            <person name="Shu S."/>
            <person name="Song C."/>
            <person name="Liu Y."/>
        </authorList>
    </citation>
    <scope>NUCLEOTIDE SEQUENCE [LARGE SCALE GENOMIC DNA]</scope>
    <source>
        <strain evidence="1">HL-2020</strain>
        <tissue evidence="1">Leaf</tissue>
    </source>
</reference>
<dbReference type="SUPFAM" id="SSF56112">
    <property type="entry name" value="Protein kinase-like (PK-like)"/>
    <property type="match status" value="1"/>
</dbReference>
<dbReference type="AlphaFoldDB" id="A0A835HVC9"/>
<gene>
    <name evidence="1" type="ORF">IFM89_017158</name>
</gene>
<evidence type="ECO:0000313" key="1">
    <source>
        <dbReference type="EMBL" id="KAF9605419.1"/>
    </source>
</evidence>